<gene>
    <name evidence="3" type="ORF">GCM10023205_04140</name>
</gene>
<keyword evidence="4" id="KW-1185">Reference proteome</keyword>
<name>A0ABP9GLI9_9ACTN</name>
<evidence type="ECO:0000313" key="3">
    <source>
        <dbReference type="EMBL" id="GAA4947395.1"/>
    </source>
</evidence>
<accession>A0ABP9GLI9</accession>
<reference evidence="4" key="1">
    <citation type="journal article" date="2019" name="Int. J. Syst. Evol. Microbiol.">
        <title>The Global Catalogue of Microorganisms (GCM) 10K type strain sequencing project: providing services to taxonomists for standard genome sequencing and annotation.</title>
        <authorList>
            <consortium name="The Broad Institute Genomics Platform"/>
            <consortium name="The Broad Institute Genome Sequencing Center for Infectious Disease"/>
            <person name="Wu L."/>
            <person name="Ma J."/>
        </authorList>
    </citation>
    <scope>NUCLEOTIDE SEQUENCE [LARGE SCALE GENOMIC DNA]</scope>
    <source>
        <strain evidence="4">JCM 17986</strain>
    </source>
</reference>
<feature type="region of interest" description="Disordered" evidence="1">
    <location>
        <begin position="890"/>
        <end position="912"/>
    </location>
</feature>
<feature type="region of interest" description="Disordered" evidence="1">
    <location>
        <begin position="532"/>
        <end position="565"/>
    </location>
</feature>
<organism evidence="3 4">
    <name type="scientific">Yinghuangia aomiensis</name>
    <dbReference type="NCBI Taxonomy" id="676205"/>
    <lineage>
        <taxon>Bacteria</taxon>
        <taxon>Bacillati</taxon>
        <taxon>Actinomycetota</taxon>
        <taxon>Actinomycetes</taxon>
        <taxon>Kitasatosporales</taxon>
        <taxon>Streptomycetaceae</taxon>
        <taxon>Yinghuangia</taxon>
    </lineage>
</organism>
<protein>
    <recommendedName>
        <fullName evidence="2">pPIWI-RE RNaseH domain-containing protein</fullName>
    </recommendedName>
</protein>
<sequence>MTSEPFGRPPFDGWRLRQLAYRIAPDDCGTVNEQVLAPAAIDLWDDLALGYKQRCGDTRDVQPPIKAFNTVLRSLHGDWARLVIQDDRLRLLGRTPFDEDDLRDVFLYWAEAVLPGSRGTDLGTRLGDMTAAAAPRTRAVPMPRRNGEVTGDWWAGEIAAWHLAEQLAAQPWDLDGHTITWRMDTDGHLVAWDHTIPSPKQPNSDRRHQMPRLTITSASYGYLPEPVLIARAAATRLAHRWYGVRTVLLHEPGHPLLLTARTDGPAHNPRLNVAAVAVARRLAGRPDIPRQATLPSVPDNLDAIPLATPGDQAPGLIRAVAPKSESHPLGRGMGMEFGRQLHERIALANEPLSQRMPIAIPVTGVALPDVVGDRKHAGPINAADLATTLDAAGIGVLRLVALWSTPETRLRMQTGAIEQLGLPPDFVATDGAAHLACGGRVELVFAADRHHVLEHGTATAEQRRQRIADDPWWKARRGTAIAVLAETDYDASRQYSNAGERAQAEDQDGKHLSRRAFAALGATTQYLRFMTATKPAPPPPKNPRSGKPKTAASHQVSKREQEAWESQRAHAVTSAYRDLLRGQGLVDARLSHAFGKRKPADQWHVGIWIRRHATRRRPGQPRPAGPGEATVILTAMRPHRADGPWQTWTWTPAQHRWLPHGEATAKLHAANLGVPADDAAIAALVREALTAIGHQLPDRSPAVVYVNGDATERIWPGLKDANLGLPTPSGTPPERWLPGAGNPATQRPRAVIRVLPPSDRLARPIGTHRWTWDAETNQWTETRRKTVRTLFQLHTEQKGHAVAVGTFVLANIPRNFSESTTRPGRDHTRWATEEAGRLRKTAYAHTSVHFTVIPLDPNTDILTLGRDAAVLTNQGAAWDYRQTLPAPLHMGRKVDEDHPHHRRSHTDEEEAS</sequence>
<evidence type="ECO:0000259" key="2">
    <source>
        <dbReference type="Pfam" id="PF13032"/>
    </source>
</evidence>
<dbReference type="InterPro" id="IPR024996">
    <property type="entry name" value="RNaseH_pPIWI_RE"/>
</dbReference>
<comment type="caution">
    <text evidence="3">The sequence shown here is derived from an EMBL/GenBank/DDBJ whole genome shotgun (WGS) entry which is preliminary data.</text>
</comment>
<dbReference type="Proteomes" id="UP001500466">
    <property type="component" value="Unassembled WGS sequence"/>
</dbReference>
<proteinExistence type="predicted"/>
<evidence type="ECO:0000313" key="4">
    <source>
        <dbReference type="Proteomes" id="UP001500466"/>
    </source>
</evidence>
<evidence type="ECO:0000256" key="1">
    <source>
        <dbReference type="SAM" id="MobiDB-lite"/>
    </source>
</evidence>
<feature type="domain" description="pPIWI-RE RNaseH" evidence="2">
    <location>
        <begin position="604"/>
        <end position="899"/>
    </location>
</feature>
<dbReference type="RefSeq" id="WP_345673453.1">
    <property type="nucleotide sequence ID" value="NZ_BAABHS010000001.1"/>
</dbReference>
<dbReference type="Pfam" id="PF13032">
    <property type="entry name" value="RNaseH_pPIWI_RE"/>
    <property type="match status" value="1"/>
</dbReference>
<dbReference type="EMBL" id="BAABHS010000001">
    <property type="protein sequence ID" value="GAA4947395.1"/>
    <property type="molecule type" value="Genomic_DNA"/>
</dbReference>